<dbReference type="EMBL" id="LAZR01027153">
    <property type="protein sequence ID" value="KKL66593.1"/>
    <property type="molecule type" value="Genomic_DNA"/>
</dbReference>
<dbReference type="AlphaFoldDB" id="A0A0F9DXP0"/>
<protein>
    <submittedName>
        <fullName evidence="1">Uncharacterized protein</fullName>
    </submittedName>
</protein>
<evidence type="ECO:0000313" key="1">
    <source>
        <dbReference type="EMBL" id="KKL66593.1"/>
    </source>
</evidence>
<organism evidence="1">
    <name type="scientific">marine sediment metagenome</name>
    <dbReference type="NCBI Taxonomy" id="412755"/>
    <lineage>
        <taxon>unclassified sequences</taxon>
        <taxon>metagenomes</taxon>
        <taxon>ecological metagenomes</taxon>
    </lineage>
</organism>
<name>A0A0F9DXP0_9ZZZZ</name>
<gene>
    <name evidence="1" type="ORF">LCGC14_2143430</name>
</gene>
<accession>A0A0F9DXP0</accession>
<comment type="caution">
    <text evidence="1">The sequence shown here is derived from an EMBL/GenBank/DDBJ whole genome shotgun (WGS) entry which is preliminary data.</text>
</comment>
<reference evidence="1" key="1">
    <citation type="journal article" date="2015" name="Nature">
        <title>Complex archaea that bridge the gap between prokaryotes and eukaryotes.</title>
        <authorList>
            <person name="Spang A."/>
            <person name="Saw J.H."/>
            <person name="Jorgensen S.L."/>
            <person name="Zaremba-Niedzwiedzka K."/>
            <person name="Martijn J."/>
            <person name="Lind A.E."/>
            <person name="van Eijk R."/>
            <person name="Schleper C."/>
            <person name="Guy L."/>
            <person name="Ettema T.J."/>
        </authorList>
    </citation>
    <scope>NUCLEOTIDE SEQUENCE</scope>
</reference>
<proteinExistence type="predicted"/>
<sequence>MGLEADLLVVVGGRQHDVGEHGGHAHAYVNSHDQVELRPQVLEQPVRSPPSPPQDVAAHLEQDARLRHGGNIGEPPPPALLDRLLEVLIEAALHRGVRPLGAIPRIAKAEVVVPVERRRDRVRARQREPVLLVTERPDRLDLDRGELQRAGRILIQPVLGQYLALGLHDGLRAHHARPRLERGQTEAVEHARRPVLGAGACAAGRAVRAVRAVAHVGPVAQLGGDVGAGGVFEDVDPSTIAGAGIDEDAAIDAKVALPPGPDLDLGAVFAQPPRAMGTEGCPVYLQPHTPVVGIAGAVADGPVSRDIPSEPVCVVAGPNERGGPPRGNVDARLVRRCCSSGRRQGRQERH</sequence>